<accession>A0A2T6B1R2</accession>
<dbReference type="PANTHER" id="PTHR43537:SF5">
    <property type="entry name" value="UXU OPERON TRANSCRIPTIONAL REGULATOR"/>
    <property type="match status" value="1"/>
</dbReference>
<reference evidence="6 7" key="1">
    <citation type="submission" date="2018-04" db="EMBL/GenBank/DDBJ databases">
        <title>Genomic Encyclopedia of Archaeal and Bacterial Type Strains, Phase II (KMG-II): from individual species to whole genera.</title>
        <authorList>
            <person name="Goeker M."/>
        </authorList>
    </citation>
    <scope>NUCLEOTIDE SEQUENCE [LARGE SCALE GENOMIC DNA]</scope>
    <source>
        <strain evidence="6 7">DSM 21823</strain>
    </source>
</reference>
<keyword evidence="7" id="KW-1185">Reference proteome</keyword>
<dbReference type="AlphaFoldDB" id="A0A2T6B1R2"/>
<dbReference type="SUPFAM" id="SSF46785">
    <property type="entry name" value="Winged helix' DNA-binding domain"/>
    <property type="match status" value="1"/>
</dbReference>
<dbReference type="InterPro" id="IPR011711">
    <property type="entry name" value="GntR_C"/>
</dbReference>
<keyword evidence="3" id="KW-0804">Transcription</keyword>
<dbReference type="SMART" id="SM00895">
    <property type="entry name" value="FCD"/>
    <property type="match status" value="1"/>
</dbReference>
<evidence type="ECO:0000313" key="7">
    <source>
        <dbReference type="Proteomes" id="UP000244224"/>
    </source>
</evidence>
<dbReference type="OrthoDB" id="284307at2"/>
<dbReference type="Gene3D" id="1.10.10.10">
    <property type="entry name" value="Winged helix-like DNA-binding domain superfamily/Winged helix DNA-binding domain"/>
    <property type="match status" value="1"/>
</dbReference>
<comment type="caution">
    <text evidence="6">The sequence shown here is derived from an EMBL/GenBank/DDBJ whole genome shotgun (WGS) entry which is preliminary data.</text>
</comment>
<dbReference type="PANTHER" id="PTHR43537">
    <property type="entry name" value="TRANSCRIPTIONAL REGULATOR, GNTR FAMILY"/>
    <property type="match status" value="1"/>
</dbReference>
<sequence length="220" mass="23817">MARHDDILPRLRDLAEGPPRRLPPERQLAADLGCSRQSLRAALAILETEGRIWRHVGQGTFTGPRPGPAPLRENLLIEAATPEALMHARLLLEPAIAGAAAERATPATCARLSALVGSGRSARDRQAAEAADEAFHAALADAARNPVLIAVMRFLSRARRRVGWQQRWETAYRRAGVDAFTGLHSDQHAAVVMAVAAGNGPQAASAMREHLETIARMMER</sequence>
<evidence type="ECO:0000256" key="3">
    <source>
        <dbReference type="ARBA" id="ARBA00023163"/>
    </source>
</evidence>
<dbReference type="InterPro" id="IPR000524">
    <property type="entry name" value="Tscrpt_reg_HTH_GntR"/>
</dbReference>
<evidence type="ECO:0000256" key="1">
    <source>
        <dbReference type="ARBA" id="ARBA00023015"/>
    </source>
</evidence>
<name>A0A2T6B1R2_9RHOB</name>
<keyword evidence="1" id="KW-0805">Transcription regulation</keyword>
<dbReference type="InterPro" id="IPR036390">
    <property type="entry name" value="WH_DNA-bd_sf"/>
</dbReference>
<dbReference type="Pfam" id="PF07729">
    <property type="entry name" value="FCD"/>
    <property type="match status" value="1"/>
</dbReference>
<evidence type="ECO:0000259" key="5">
    <source>
        <dbReference type="PROSITE" id="PS50949"/>
    </source>
</evidence>
<dbReference type="PROSITE" id="PS50949">
    <property type="entry name" value="HTH_GNTR"/>
    <property type="match status" value="1"/>
</dbReference>
<evidence type="ECO:0000313" key="6">
    <source>
        <dbReference type="EMBL" id="PTX50018.1"/>
    </source>
</evidence>
<dbReference type="GO" id="GO:0003677">
    <property type="term" value="F:DNA binding"/>
    <property type="evidence" value="ECO:0007669"/>
    <property type="project" value="UniProtKB-KW"/>
</dbReference>
<feature type="region of interest" description="Disordered" evidence="4">
    <location>
        <begin position="1"/>
        <end position="23"/>
    </location>
</feature>
<organism evidence="6 7">
    <name type="scientific">Gemmobacter caeni</name>
    <dbReference type="NCBI Taxonomy" id="589035"/>
    <lineage>
        <taxon>Bacteria</taxon>
        <taxon>Pseudomonadati</taxon>
        <taxon>Pseudomonadota</taxon>
        <taxon>Alphaproteobacteria</taxon>
        <taxon>Rhodobacterales</taxon>
        <taxon>Paracoccaceae</taxon>
        <taxon>Gemmobacter</taxon>
    </lineage>
</organism>
<dbReference type="Proteomes" id="UP000244224">
    <property type="component" value="Unassembled WGS sequence"/>
</dbReference>
<dbReference type="InterPro" id="IPR008920">
    <property type="entry name" value="TF_FadR/GntR_C"/>
</dbReference>
<dbReference type="GO" id="GO:0003700">
    <property type="term" value="F:DNA-binding transcription factor activity"/>
    <property type="evidence" value="ECO:0007669"/>
    <property type="project" value="InterPro"/>
</dbReference>
<dbReference type="RefSeq" id="WP_108128947.1">
    <property type="nucleotide sequence ID" value="NZ_QBKP01000006.1"/>
</dbReference>
<dbReference type="Gene3D" id="1.20.120.530">
    <property type="entry name" value="GntR ligand-binding domain-like"/>
    <property type="match status" value="1"/>
</dbReference>
<dbReference type="EMBL" id="QBKP01000006">
    <property type="protein sequence ID" value="PTX50018.1"/>
    <property type="molecule type" value="Genomic_DNA"/>
</dbReference>
<protein>
    <submittedName>
        <fullName evidence="6">GntR family transcriptional regulator</fullName>
    </submittedName>
</protein>
<dbReference type="PRINTS" id="PR00035">
    <property type="entry name" value="HTHGNTR"/>
</dbReference>
<dbReference type="SMART" id="SM00345">
    <property type="entry name" value="HTH_GNTR"/>
    <property type="match status" value="1"/>
</dbReference>
<dbReference type="InterPro" id="IPR036388">
    <property type="entry name" value="WH-like_DNA-bd_sf"/>
</dbReference>
<feature type="domain" description="HTH gntR-type" evidence="5">
    <location>
        <begin position="1"/>
        <end position="65"/>
    </location>
</feature>
<gene>
    <name evidence="6" type="ORF">C8N34_106200</name>
</gene>
<evidence type="ECO:0000256" key="2">
    <source>
        <dbReference type="ARBA" id="ARBA00023125"/>
    </source>
</evidence>
<keyword evidence="2" id="KW-0238">DNA-binding</keyword>
<evidence type="ECO:0000256" key="4">
    <source>
        <dbReference type="SAM" id="MobiDB-lite"/>
    </source>
</evidence>
<dbReference type="Pfam" id="PF00392">
    <property type="entry name" value="GntR"/>
    <property type="match status" value="1"/>
</dbReference>
<dbReference type="SUPFAM" id="SSF48008">
    <property type="entry name" value="GntR ligand-binding domain-like"/>
    <property type="match status" value="1"/>
</dbReference>
<proteinExistence type="predicted"/>